<dbReference type="AlphaFoldDB" id="X0TUH2"/>
<feature type="non-terminal residue" evidence="1">
    <location>
        <position position="1"/>
    </location>
</feature>
<reference evidence="1" key="1">
    <citation type="journal article" date="2014" name="Front. Microbiol.">
        <title>High frequency of phylogenetically diverse reductive dehalogenase-homologous genes in deep subseafloor sedimentary metagenomes.</title>
        <authorList>
            <person name="Kawai M."/>
            <person name="Futagami T."/>
            <person name="Toyoda A."/>
            <person name="Takaki Y."/>
            <person name="Nishi S."/>
            <person name="Hori S."/>
            <person name="Arai W."/>
            <person name="Tsubouchi T."/>
            <person name="Morono Y."/>
            <person name="Uchiyama I."/>
            <person name="Ito T."/>
            <person name="Fujiyama A."/>
            <person name="Inagaki F."/>
            <person name="Takami H."/>
        </authorList>
    </citation>
    <scope>NUCLEOTIDE SEQUENCE</scope>
    <source>
        <strain evidence="1">Expedition CK06-06</strain>
    </source>
</reference>
<proteinExistence type="predicted"/>
<evidence type="ECO:0000313" key="1">
    <source>
        <dbReference type="EMBL" id="GAF91812.1"/>
    </source>
</evidence>
<comment type="caution">
    <text evidence="1">The sequence shown here is derived from an EMBL/GenBank/DDBJ whole genome shotgun (WGS) entry which is preliminary data.</text>
</comment>
<gene>
    <name evidence="1" type="ORF">S01H1_27693</name>
</gene>
<protein>
    <submittedName>
        <fullName evidence="1">Uncharacterized protein</fullName>
    </submittedName>
</protein>
<name>X0TUH2_9ZZZZ</name>
<sequence length="92" mass="10212">KIVSKFNQDIVNPINATEGTSQEVRIDISQIEALQSDQKQEAEKNKINVDGFNVVLNMPISNESKQEVLVYQYGISEDLATKIVTDGTDQGE</sequence>
<accession>X0TUH2</accession>
<dbReference type="EMBL" id="BARS01016884">
    <property type="protein sequence ID" value="GAF91812.1"/>
    <property type="molecule type" value="Genomic_DNA"/>
</dbReference>
<organism evidence="1">
    <name type="scientific">marine sediment metagenome</name>
    <dbReference type="NCBI Taxonomy" id="412755"/>
    <lineage>
        <taxon>unclassified sequences</taxon>
        <taxon>metagenomes</taxon>
        <taxon>ecological metagenomes</taxon>
    </lineage>
</organism>